<evidence type="ECO:0000313" key="1">
    <source>
        <dbReference type="EMBL" id="KCV83845.1"/>
    </source>
</evidence>
<dbReference type="Proteomes" id="UP000024836">
    <property type="component" value="Unassembled WGS sequence"/>
</dbReference>
<dbReference type="PANTHER" id="PTHR35175">
    <property type="entry name" value="DUF1289 DOMAIN-CONTAINING PROTEIN"/>
    <property type="match status" value="1"/>
</dbReference>
<dbReference type="InterPro" id="IPR010710">
    <property type="entry name" value="DUF1289"/>
</dbReference>
<proteinExistence type="predicted"/>
<sequence>MNDDQVWARDEIASPCVKLCTIHPEEQICTGCFRTLQEIGGWSAMDNATRLAIMQELPDRAPRLKKRRGGRAAKLRDRS</sequence>
<dbReference type="EMBL" id="AQQY01000001">
    <property type="protein sequence ID" value="KCV83845.1"/>
    <property type="molecule type" value="Genomic_DNA"/>
</dbReference>
<name>A0A058ZRJ8_9RHOB</name>
<comment type="caution">
    <text evidence="1">The sequence shown here is derived from an EMBL/GenBank/DDBJ whole genome shotgun (WGS) entry which is preliminary data.</text>
</comment>
<dbReference type="RefSeq" id="WP_035248118.1">
    <property type="nucleotide sequence ID" value="NZ_AQQY01000001.1"/>
</dbReference>
<dbReference type="AlphaFoldDB" id="A0A058ZRJ8"/>
<evidence type="ECO:0008006" key="3">
    <source>
        <dbReference type="Google" id="ProtNLM"/>
    </source>
</evidence>
<gene>
    <name evidence="1" type="ORF">ATO10_03755</name>
</gene>
<dbReference type="Pfam" id="PF06945">
    <property type="entry name" value="DUF1289"/>
    <property type="match status" value="1"/>
</dbReference>
<dbReference type="eggNOG" id="COG3313">
    <property type="taxonomic scope" value="Bacteria"/>
</dbReference>
<reference evidence="1 2" key="1">
    <citation type="submission" date="2013-04" db="EMBL/GenBank/DDBJ databases">
        <title>Shimia sp. 22II-S11-Z10 Genome Sequencing.</title>
        <authorList>
            <person name="Lai Q."/>
            <person name="Li G."/>
            <person name="Shao Z."/>
        </authorList>
    </citation>
    <scope>NUCLEOTIDE SEQUENCE [LARGE SCALE GENOMIC DNA]</scope>
    <source>
        <strain evidence="2">22II-S11-Z10</strain>
    </source>
</reference>
<dbReference type="PATRIC" id="fig|1461693.3.peg.772"/>
<evidence type="ECO:0000313" key="2">
    <source>
        <dbReference type="Proteomes" id="UP000024836"/>
    </source>
</evidence>
<protein>
    <recommendedName>
        <fullName evidence="3">Fe-S protein</fullName>
    </recommendedName>
</protein>
<dbReference type="STRING" id="1461693.ATO10_03755"/>
<dbReference type="OrthoDB" id="9811423at2"/>
<dbReference type="PANTHER" id="PTHR35175:SF2">
    <property type="entry name" value="DUF1289 DOMAIN-CONTAINING PROTEIN"/>
    <property type="match status" value="1"/>
</dbReference>
<keyword evidence="2" id="KW-1185">Reference proteome</keyword>
<accession>A0A058ZRJ8</accession>
<organism evidence="1 2">
    <name type="scientific">Actibacterium atlanticum</name>
    <dbReference type="NCBI Taxonomy" id="1461693"/>
    <lineage>
        <taxon>Bacteria</taxon>
        <taxon>Pseudomonadati</taxon>
        <taxon>Pseudomonadota</taxon>
        <taxon>Alphaproteobacteria</taxon>
        <taxon>Rhodobacterales</taxon>
        <taxon>Roseobacteraceae</taxon>
        <taxon>Actibacterium</taxon>
    </lineage>
</organism>